<accession>A0ACB9QZF2</accession>
<organism evidence="1 2">
    <name type="scientific">Melastoma candidum</name>
    <dbReference type="NCBI Taxonomy" id="119954"/>
    <lineage>
        <taxon>Eukaryota</taxon>
        <taxon>Viridiplantae</taxon>
        <taxon>Streptophyta</taxon>
        <taxon>Embryophyta</taxon>
        <taxon>Tracheophyta</taxon>
        <taxon>Spermatophyta</taxon>
        <taxon>Magnoliopsida</taxon>
        <taxon>eudicotyledons</taxon>
        <taxon>Gunneridae</taxon>
        <taxon>Pentapetalae</taxon>
        <taxon>rosids</taxon>
        <taxon>malvids</taxon>
        <taxon>Myrtales</taxon>
        <taxon>Melastomataceae</taxon>
        <taxon>Melastomatoideae</taxon>
        <taxon>Melastomateae</taxon>
        <taxon>Melastoma</taxon>
    </lineage>
</organism>
<evidence type="ECO:0000313" key="1">
    <source>
        <dbReference type="EMBL" id="KAI4371582.1"/>
    </source>
</evidence>
<gene>
    <name evidence="1" type="ORF">MLD38_009911</name>
</gene>
<evidence type="ECO:0000313" key="2">
    <source>
        <dbReference type="Proteomes" id="UP001057402"/>
    </source>
</evidence>
<comment type="caution">
    <text evidence="1">The sequence shown here is derived from an EMBL/GenBank/DDBJ whole genome shotgun (WGS) entry which is preliminary data.</text>
</comment>
<sequence>MIKAPAELNLKEHNGLPDLSASPQHIMSNIFQMATTSASDQTSQDIDDEVCRSLQLDSEVMAPPSMVSTTSKYDNDLGARVSDSAVEILSYEDSSLEHQQSMDACSSSGFLEMLEQDSGNEDILQLLQRRRVSTFLCSDFRDRMDNLMVSQFQKQNDLLALPEDAQIHLEIPMLVSTLALACSSGQHQQDDVGESVQERERDQLQMEESGPRTLGR</sequence>
<reference evidence="2" key="1">
    <citation type="journal article" date="2023" name="Front. Plant Sci.">
        <title>Chromosomal-level genome assembly of Melastoma candidum provides insights into trichome evolution.</title>
        <authorList>
            <person name="Zhong Y."/>
            <person name="Wu W."/>
            <person name="Sun C."/>
            <person name="Zou P."/>
            <person name="Liu Y."/>
            <person name="Dai S."/>
            <person name="Zhou R."/>
        </authorList>
    </citation>
    <scope>NUCLEOTIDE SEQUENCE [LARGE SCALE GENOMIC DNA]</scope>
</reference>
<dbReference type="EMBL" id="CM042883">
    <property type="protein sequence ID" value="KAI4371582.1"/>
    <property type="molecule type" value="Genomic_DNA"/>
</dbReference>
<protein>
    <submittedName>
        <fullName evidence="1">Uncharacterized protein</fullName>
    </submittedName>
</protein>
<proteinExistence type="predicted"/>
<name>A0ACB9QZF2_9MYRT</name>
<keyword evidence="2" id="KW-1185">Reference proteome</keyword>
<dbReference type="Proteomes" id="UP001057402">
    <property type="component" value="Chromosome 4"/>
</dbReference>